<dbReference type="EMBL" id="JACHHT010000001">
    <property type="protein sequence ID" value="MBB6519734.1"/>
    <property type="molecule type" value="Genomic_DNA"/>
</dbReference>
<evidence type="ECO:0000313" key="1">
    <source>
        <dbReference type="EMBL" id="MBB6519734.1"/>
    </source>
</evidence>
<evidence type="ECO:0000313" key="2">
    <source>
        <dbReference type="Proteomes" id="UP000528457"/>
    </source>
</evidence>
<dbReference type="InterPro" id="IPR012434">
    <property type="entry name" value="DUF1631"/>
</dbReference>
<name>A0A7X0JQ10_9GAMM</name>
<protein>
    <recommendedName>
        <fullName evidence="3">DUF1631 domain-containing protein</fullName>
    </recommendedName>
</protein>
<sequence>MSNLSNDNPAGAAISPFTSGQIKQMLERCRDIVIAQAEPRMEDCLSSLDEQLLEFATDAPTDAEQMQYFDVQRDFRKRGDSIKQLFGECLAGCFIKFANGQLDTQTGEEKYSRDMLSLVDNEDLEETIAISSINHAATDSYGESLWLVAMRLGQFRGGSELPPEKNPVSPVQFCESLRQTLQVIKCDTKIKILCYRTFSKIFIPVLDDIYQELNEYLSAEGVLSELSYSSAMAAGAGVSGGAAGEVVEEPEEFFEEALSEGAPEAMASGPAGVADPGGVRLPRAGAGHVPQGGAPAPDPNMPSPQYQQSLVNAIRVLQNHLATDSYRNSTTPVSSSMGMGANPAPSTNTLVVDEGYSASWKTPAAPSSQGFAPAKAGAAVFSGPQLLQALQNLQVGINAGEGELIRSETLQADSGQLQIQSVAEVSQQLSSQLLDASEEDGQAVDVDDMQIIDLVGMLFDYMLSDDNLPNAIKALLSYLHTPFLKIAFIDPDFFEQTDHPARLLLNSLAEAGTRWVSNDGTAQYDIYPRIKAVVSRVLEEFQNDVRLFAELLLEFSSYTKKIARRQDLIERRAMEKVQGEEKLREVKLQVNDQISKRIQNTELPSAVLLLLLQPWSDYLVFVLLRFGKDSDQWKSALDVVDDVIWSVQPKEKDKDKARQMEMHESLYETLSKGFDTIAYDQGKATKLLDALYTLQKMALQSQPLQFAPEPMRSKLETMAAEKAGAQPSDENVSEEELRMVDSLKMIEFGTWFEFSDGKRLKVAWYNSTTLHYMLVDQLGKKVDLKTGLELARAMLSGEAKVISGATKPFFERALENIFQSLNAKAEKNEAEETTES</sequence>
<dbReference type="RefSeq" id="WP_243749335.1">
    <property type="nucleotide sequence ID" value="NZ_JAAONY010000001.1"/>
</dbReference>
<comment type="caution">
    <text evidence="1">The sequence shown here is derived from an EMBL/GenBank/DDBJ whole genome shotgun (WGS) entry which is preliminary data.</text>
</comment>
<dbReference type="Proteomes" id="UP000528457">
    <property type="component" value="Unassembled WGS sequence"/>
</dbReference>
<keyword evidence="2" id="KW-1185">Reference proteome</keyword>
<organism evidence="1 2">
    <name type="scientific">Pseudoteredinibacter isoporae</name>
    <dbReference type="NCBI Taxonomy" id="570281"/>
    <lineage>
        <taxon>Bacteria</taxon>
        <taxon>Pseudomonadati</taxon>
        <taxon>Pseudomonadota</taxon>
        <taxon>Gammaproteobacteria</taxon>
        <taxon>Cellvibrionales</taxon>
        <taxon>Cellvibrionaceae</taxon>
        <taxon>Pseudoteredinibacter</taxon>
    </lineage>
</organism>
<accession>A0A7X0JQ10</accession>
<evidence type="ECO:0008006" key="3">
    <source>
        <dbReference type="Google" id="ProtNLM"/>
    </source>
</evidence>
<dbReference type="Pfam" id="PF07793">
    <property type="entry name" value="DUF1631"/>
    <property type="match status" value="1"/>
</dbReference>
<dbReference type="InParanoid" id="A0A7X0JQ10"/>
<reference evidence="1 2" key="1">
    <citation type="submission" date="2020-08" db="EMBL/GenBank/DDBJ databases">
        <title>Genomic Encyclopedia of Type Strains, Phase IV (KMG-IV): sequencing the most valuable type-strain genomes for metagenomic binning, comparative biology and taxonomic classification.</title>
        <authorList>
            <person name="Goeker M."/>
        </authorList>
    </citation>
    <scope>NUCLEOTIDE SEQUENCE [LARGE SCALE GENOMIC DNA]</scope>
    <source>
        <strain evidence="1 2">DSM 22368</strain>
    </source>
</reference>
<proteinExistence type="predicted"/>
<dbReference type="AlphaFoldDB" id="A0A7X0JQ10"/>
<gene>
    <name evidence="1" type="ORF">HNR48_000012</name>
</gene>